<keyword evidence="1" id="KW-0472">Membrane</keyword>
<name>A0ABM7D800_9BURK</name>
<keyword evidence="1" id="KW-0812">Transmembrane</keyword>
<accession>A0ABM7D800</accession>
<reference evidence="2 3" key="1">
    <citation type="submission" date="2016-10" db="EMBL/GenBank/DDBJ databases">
        <title>Complete genome sequences of three Cupriavidus strains isolated from various Malaysian environments.</title>
        <authorList>
            <person name="Abdullah A.A.-A."/>
            <person name="Shafie N.A.H."/>
            <person name="Lau N.S."/>
        </authorList>
    </citation>
    <scope>NUCLEOTIDE SEQUENCE [LARGE SCALE GENOMIC DNA]</scope>
    <source>
        <strain evidence="2 3">USMAA1020</strain>
    </source>
</reference>
<evidence type="ECO:0000313" key="2">
    <source>
        <dbReference type="EMBL" id="AOZ09872.1"/>
    </source>
</evidence>
<dbReference type="Proteomes" id="UP000177515">
    <property type="component" value="Chromosome 2"/>
</dbReference>
<evidence type="ECO:0000313" key="3">
    <source>
        <dbReference type="Proteomes" id="UP000177515"/>
    </source>
</evidence>
<keyword evidence="3" id="KW-1185">Reference proteome</keyword>
<feature type="transmembrane region" description="Helical" evidence="1">
    <location>
        <begin position="58"/>
        <end position="78"/>
    </location>
</feature>
<dbReference type="EMBL" id="CP017755">
    <property type="protein sequence ID" value="AOZ09872.1"/>
    <property type="molecule type" value="Genomic_DNA"/>
</dbReference>
<proteinExistence type="predicted"/>
<evidence type="ECO:0000256" key="1">
    <source>
        <dbReference type="SAM" id="Phobius"/>
    </source>
</evidence>
<gene>
    <name evidence="2" type="ORF">BKK80_29730</name>
</gene>
<keyword evidence="1" id="KW-1133">Transmembrane helix</keyword>
<organism evidence="2 3">
    <name type="scientific">Cupriavidus malaysiensis</name>
    <dbReference type="NCBI Taxonomy" id="367825"/>
    <lineage>
        <taxon>Bacteria</taxon>
        <taxon>Pseudomonadati</taxon>
        <taxon>Pseudomonadota</taxon>
        <taxon>Betaproteobacteria</taxon>
        <taxon>Burkholderiales</taxon>
        <taxon>Burkholderiaceae</taxon>
        <taxon>Cupriavidus</taxon>
    </lineage>
</organism>
<sequence length="81" mass="8690">MGIAIALAVVGLLIAIPFSEVPGNPHLFRLMLEGYRIHLIPDGSSPTGYLVNLMSGDWLLLCSGVFLTGFVIATLGHVRRT</sequence>
<dbReference type="RefSeq" id="WP_071019085.1">
    <property type="nucleotide sequence ID" value="NZ_CP017755.1"/>
</dbReference>
<protein>
    <submittedName>
        <fullName evidence="2">Uncharacterized protein</fullName>
    </submittedName>
</protein>